<keyword evidence="3 6" id="KW-0815">Transposition</keyword>
<evidence type="ECO:0000256" key="3">
    <source>
        <dbReference type="ARBA" id="ARBA00022578"/>
    </source>
</evidence>
<name>A0A9X3N2Q8_9ACTN</name>
<dbReference type="GO" id="GO:0006313">
    <property type="term" value="P:DNA transposition"/>
    <property type="evidence" value="ECO:0007669"/>
    <property type="project" value="UniProtKB-UniRule"/>
</dbReference>
<dbReference type="PANTHER" id="PTHR33217">
    <property type="entry name" value="TRANSPOSASE FOR INSERTION SEQUENCE ELEMENT IS1081"/>
    <property type="match status" value="1"/>
</dbReference>
<proteinExistence type="inferred from homology"/>
<gene>
    <name evidence="7" type="ORF">OM076_44685</name>
</gene>
<comment type="caution">
    <text evidence="7">The sequence shown here is derived from an EMBL/GenBank/DDBJ whole genome shotgun (WGS) entry which is preliminary data.</text>
</comment>
<comment type="similarity">
    <text evidence="2 6">Belongs to the transposase mutator family.</text>
</comment>
<evidence type="ECO:0000256" key="6">
    <source>
        <dbReference type="RuleBase" id="RU365089"/>
    </source>
</evidence>
<protein>
    <recommendedName>
        <fullName evidence="6">Mutator family transposase</fullName>
    </recommendedName>
</protein>
<keyword evidence="6" id="KW-0814">Transposable element</keyword>
<evidence type="ECO:0000313" key="7">
    <source>
        <dbReference type="EMBL" id="MDA0167439.1"/>
    </source>
</evidence>
<dbReference type="AlphaFoldDB" id="A0A9X3N2Q8"/>
<dbReference type="InterPro" id="IPR001207">
    <property type="entry name" value="Transposase_mutator"/>
</dbReference>
<dbReference type="GO" id="GO:0004803">
    <property type="term" value="F:transposase activity"/>
    <property type="evidence" value="ECO:0007669"/>
    <property type="project" value="UniProtKB-UniRule"/>
</dbReference>
<evidence type="ECO:0000256" key="4">
    <source>
        <dbReference type="ARBA" id="ARBA00023125"/>
    </source>
</evidence>
<evidence type="ECO:0000256" key="1">
    <source>
        <dbReference type="ARBA" id="ARBA00002190"/>
    </source>
</evidence>
<dbReference type="NCBIfam" id="NF033543">
    <property type="entry name" value="transpos_IS256"/>
    <property type="match status" value="1"/>
</dbReference>
<dbReference type="EMBL" id="JAPDOD010000138">
    <property type="protein sequence ID" value="MDA0167439.1"/>
    <property type="molecule type" value="Genomic_DNA"/>
</dbReference>
<comment type="function">
    <text evidence="1 6">Required for the transposition of the insertion element.</text>
</comment>
<keyword evidence="5 6" id="KW-0233">DNA recombination</keyword>
<reference evidence="7" key="1">
    <citation type="submission" date="2022-10" db="EMBL/GenBank/DDBJ databases">
        <title>The WGS of Solirubrobacter ginsenosidimutans DSM 21036.</title>
        <authorList>
            <person name="Jiang Z."/>
        </authorList>
    </citation>
    <scope>NUCLEOTIDE SEQUENCE</scope>
    <source>
        <strain evidence="7">DSM 21036</strain>
    </source>
</reference>
<accession>A0A9X3N2Q8</accession>
<dbReference type="GO" id="GO:0003677">
    <property type="term" value="F:DNA binding"/>
    <property type="evidence" value="ECO:0007669"/>
    <property type="project" value="UniProtKB-UniRule"/>
</dbReference>
<dbReference type="Proteomes" id="UP001149140">
    <property type="component" value="Unassembled WGS sequence"/>
</dbReference>
<organism evidence="7 8">
    <name type="scientific">Solirubrobacter ginsenosidimutans</name>
    <dbReference type="NCBI Taxonomy" id="490573"/>
    <lineage>
        <taxon>Bacteria</taxon>
        <taxon>Bacillati</taxon>
        <taxon>Actinomycetota</taxon>
        <taxon>Thermoleophilia</taxon>
        <taxon>Solirubrobacterales</taxon>
        <taxon>Solirubrobacteraceae</taxon>
        <taxon>Solirubrobacter</taxon>
    </lineage>
</organism>
<feature type="non-terminal residue" evidence="7">
    <location>
        <position position="261"/>
    </location>
</feature>
<evidence type="ECO:0000313" key="8">
    <source>
        <dbReference type="Proteomes" id="UP001149140"/>
    </source>
</evidence>
<evidence type="ECO:0000256" key="2">
    <source>
        <dbReference type="ARBA" id="ARBA00010961"/>
    </source>
</evidence>
<dbReference type="Pfam" id="PF00872">
    <property type="entry name" value="Transposase_mut"/>
    <property type="match status" value="1"/>
</dbReference>
<sequence>MAGADRMTIEEVVKQVLLDEHADVIREAVKAVAAEMMEIEVSALIGAELGECRPDDRATHRNGYRPRRWDTRAGEMELQIPKIRQGSYFPSFLEPRKRSEQALLAVVQQAYVCGVSTRRVDQLVESLGLRISKSEVSRICGALDEHVDAFRTRPLEGRYPYLFLDAKMEKVRDGGRVVNKALVIAHGVHETGRREILSIDVGEAETEAFWTSFLRGLVKRGLIGVQLAISDAHAGLKAAIAKVLGCAWQRCTVHFLRDCFG</sequence>
<keyword evidence="8" id="KW-1185">Reference proteome</keyword>
<evidence type="ECO:0000256" key="5">
    <source>
        <dbReference type="ARBA" id="ARBA00023172"/>
    </source>
</evidence>
<keyword evidence="4 6" id="KW-0238">DNA-binding</keyword>
<dbReference type="PANTHER" id="PTHR33217:SF7">
    <property type="entry name" value="TRANSPOSASE FOR INSERTION SEQUENCE ELEMENT IS1081"/>
    <property type="match status" value="1"/>
</dbReference>